<dbReference type="Proteomes" id="UP000004457">
    <property type="component" value="Unassembled WGS sequence"/>
</dbReference>
<proteinExistence type="predicted"/>
<feature type="transmembrane region" description="Helical" evidence="1">
    <location>
        <begin position="20"/>
        <end position="38"/>
    </location>
</feature>
<sequence>MLSVGDDSLALIPTPSIQAQFGILLCLLINCALLLYSFGKYQNNAKYVSLNESILILGIMQVTICMSIASSFKEVMFILQIAINAVYLLLPALAIYEFSKTSSISPKGKYLLNQAKKRKDKDSQ</sequence>
<name>C0EQP7_NEIFL</name>
<dbReference type="EMBL" id="ACEN01000102">
    <property type="protein sequence ID" value="EEG32588.1"/>
    <property type="molecule type" value="Genomic_DNA"/>
</dbReference>
<organism evidence="2 3">
    <name type="scientific">Neisseria flavescens NRL30031/H210</name>
    <dbReference type="NCBI Taxonomy" id="546264"/>
    <lineage>
        <taxon>Bacteria</taxon>
        <taxon>Pseudomonadati</taxon>
        <taxon>Pseudomonadota</taxon>
        <taxon>Betaproteobacteria</taxon>
        <taxon>Neisseriales</taxon>
        <taxon>Neisseriaceae</taxon>
        <taxon>Neisseria</taxon>
    </lineage>
</organism>
<feature type="transmembrane region" description="Helical" evidence="1">
    <location>
        <begin position="75"/>
        <end position="96"/>
    </location>
</feature>
<evidence type="ECO:0000256" key="1">
    <source>
        <dbReference type="SAM" id="Phobius"/>
    </source>
</evidence>
<keyword evidence="1" id="KW-0472">Membrane</keyword>
<accession>C0EQP7</accession>
<keyword evidence="1" id="KW-0812">Transmembrane</keyword>
<feature type="transmembrane region" description="Helical" evidence="1">
    <location>
        <begin position="50"/>
        <end position="69"/>
    </location>
</feature>
<reference evidence="2 3" key="1">
    <citation type="submission" date="2009-01" db="EMBL/GenBank/DDBJ databases">
        <authorList>
            <person name="Fulton L."/>
            <person name="Clifton S."/>
            <person name="Chinwalla A.T."/>
            <person name="Mitreva M."/>
            <person name="Sodergren E."/>
            <person name="Weinstock G."/>
            <person name="Clifton S."/>
            <person name="Dooling D.J."/>
            <person name="Fulton B."/>
            <person name="Minx P."/>
            <person name="Pepin K.H."/>
            <person name="Johnson M."/>
            <person name="Bhonagiri V."/>
            <person name="Nash W.E."/>
            <person name="Mardis E.R."/>
            <person name="Wilson R.K."/>
        </authorList>
    </citation>
    <scope>NUCLEOTIDE SEQUENCE [LARGE SCALE GENOMIC DNA]</scope>
    <source>
        <strain evidence="2 3">NRL30031/H210</strain>
    </source>
</reference>
<gene>
    <name evidence="2" type="ORF">NEIFLAOT_02290</name>
</gene>
<protein>
    <submittedName>
        <fullName evidence="2">Uncharacterized protein</fullName>
    </submittedName>
</protein>
<comment type="caution">
    <text evidence="2">The sequence shown here is derived from an EMBL/GenBank/DDBJ whole genome shotgun (WGS) entry which is preliminary data.</text>
</comment>
<keyword evidence="3" id="KW-1185">Reference proteome</keyword>
<keyword evidence="1" id="KW-1133">Transmembrane helix</keyword>
<evidence type="ECO:0000313" key="2">
    <source>
        <dbReference type="EMBL" id="EEG32588.1"/>
    </source>
</evidence>
<dbReference type="AlphaFoldDB" id="C0EQP7"/>
<evidence type="ECO:0000313" key="3">
    <source>
        <dbReference type="Proteomes" id="UP000004457"/>
    </source>
</evidence>